<protein>
    <recommendedName>
        <fullName evidence="3">Poly(3-hydroxyalkanoate) synthetase</fullName>
    </recommendedName>
</protein>
<evidence type="ECO:0000313" key="1">
    <source>
        <dbReference type="EMBL" id="SDD61464.1"/>
    </source>
</evidence>
<evidence type="ECO:0008006" key="3">
    <source>
        <dbReference type="Google" id="ProtNLM"/>
    </source>
</evidence>
<organism evidence="1 2">
    <name type="scientific">Belnapia rosea</name>
    <dbReference type="NCBI Taxonomy" id="938405"/>
    <lineage>
        <taxon>Bacteria</taxon>
        <taxon>Pseudomonadati</taxon>
        <taxon>Pseudomonadota</taxon>
        <taxon>Alphaproteobacteria</taxon>
        <taxon>Acetobacterales</taxon>
        <taxon>Roseomonadaceae</taxon>
        <taxon>Belnapia</taxon>
    </lineage>
</organism>
<dbReference type="STRING" id="938405.SAMN02927895_01053"/>
<dbReference type="RefSeq" id="WP_090663988.1">
    <property type="nucleotide sequence ID" value="NZ_FMZX01000010.1"/>
</dbReference>
<dbReference type="InterPro" id="IPR029058">
    <property type="entry name" value="AB_hydrolase_fold"/>
</dbReference>
<dbReference type="Proteomes" id="UP000198925">
    <property type="component" value="Unassembled WGS sequence"/>
</dbReference>
<name>A0A1G6W6L0_9PROT</name>
<sequence>MLDPLPGAGGLPRAPWQAATDYLLDCWQRQILFLDVLRQRGNQYRAHLAETAPSVLGFTAEPVMDGRDLPRPVNYTLSRILPPAGMPADRRRRPFVIVDPRAGHGPGIGGFKPDSEVGVALRGGHPCYFIGFLPRPEPGQTVEDVMQAEASFVGHVAGLHPEAEGLPVVIGNCQAGWQVAMGAATRPELFGPILLAGTPLSYWAGWRGMNPMRYAGGMLGGTWLTAWAGDIGHGFFDGAWLVQNFESLNPANTLWTKAFTVYSKVDTEAPRYLGFEKYWGGYVLLNAGEMQQITDDLFVGNRLSNAEMTTRDGRRIDLRNIRGPIIVFCSRGDNITPPPQALGWILDLYGSVDDIRAREQTIVYALHDSIGHLGIFVSGQVARKEHLEFASNIDFIDLLPPGLYEAEILAEDEPGPDGLPYRMRFLARGMDDLRAIVQPRPEDDRRFAAVARLSEVNLGLYRQFAQPWIRAAVTPEAAEWGRRMHPLRLRYESFSDANPAMAAVAPLAAAVRENRRPVPPGNPFLAIETAVSGAMERGLDAWRDARDLLTEGVFLTVYGNPLLQSLLGLGAREAPPRQRPGRDPEQIALVGRRVAEIRASVAEGGLREAMLRGLMYVSLQERVADQRSFDMLRRVHASHGLDLSLAEFKAMLRRELLLLTLDEEAALAALPRMLRGATPAAVEEGLAALTAIALAAGPLSPAGQERLERIGRLIRSAVRAAPPRRRARQGAPS</sequence>
<dbReference type="AlphaFoldDB" id="A0A1G6W6L0"/>
<gene>
    <name evidence="1" type="ORF">SAMN04487779_101089</name>
</gene>
<dbReference type="PANTHER" id="PTHR36837">
    <property type="entry name" value="POLY(3-HYDROXYALKANOATE) POLYMERASE SUBUNIT PHAC"/>
    <property type="match status" value="1"/>
</dbReference>
<dbReference type="EMBL" id="FMZX01000010">
    <property type="protein sequence ID" value="SDD61464.1"/>
    <property type="molecule type" value="Genomic_DNA"/>
</dbReference>
<reference evidence="1 2" key="1">
    <citation type="submission" date="2016-10" db="EMBL/GenBank/DDBJ databases">
        <authorList>
            <person name="de Groot N.N."/>
        </authorList>
    </citation>
    <scope>NUCLEOTIDE SEQUENCE [LARGE SCALE GENOMIC DNA]</scope>
    <source>
        <strain evidence="1 2">CPCC 100156</strain>
    </source>
</reference>
<dbReference type="Pfam" id="PF11339">
    <property type="entry name" value="DUF3141"/>
    <property type="match status" value="1"/>
</dbReference>
<dbReference type="SUPFAM" id="SSF53474">
    <property type="entry name" value="alpha/beta-Hydrolases"/>
    <property type="match status" value="1"/>
</dbReference>
<dbReference type="PANTHER" id="PTHR36837:SF2">
    <property type="entry name" value="POLY(3-HYDROXYALKANOATE) POLYMERASE SUBUNIT PHAC"/>
    <property type="match status" value="1"/>
</dbReference>
<proteinExistence type="predicted"/>
<dbReference type="InterPro" id="IPR051321">
    <property type="entry name" value="PHA/PHB_synthase"/>
</dbReference>
<dbReference type="InterPro" id="IPR024501">
    <property type="entry name" value="DUF3141"/>
</dbReference>
<dbReference type="Gene3D" id="3.40.50.1820">
    <property type="entry name" value="alpha/beta hydrolase"/>
    <property type="match status" value="1"/>
</dbReference>
<evidence type="ECO:0000313" key="2">
    <source>
        <dbReference type="Proteomes" id="UP000198925"/>
    </source>
</evidence>
<keyword evidence="2" id="KW-1185">Reference proteome</keyword>
<accession>A0A1G6W6L0</accession>